<dbReference type="Gene3D" id="2.40.50.140">
    <property type="entry name" value="Nucleic acid-binding proteins"/>
    <property type="match status" value="1"/>
</dbReference>
<feature type="domain" description="MCM C-terminal AAA(+) ATPase" evidence="10">
    <location>
        <begin position="283"/>
        <end position="490"/>
    </location>
</feature>
<dbReference type="GO" id="GO:0006270">
    <property type="term" value="P:DNA replication initiation"/>
    <property type="evidence" value="ECO:0007669"/>
    <property type="project" value="InterPro"/>
</dbReference>
<proteinExistence type="inferred from homology"/>
<dbReference type="Gene3D" id="3.30.1640.10">
    <property type="entry name" value="mini-chromosome maintenance (MCM) complex, chain A, domain 1"/>
    <property type="match status" value="1"/>
</dbReference>
<keyword evidence="7 9" id="KW-0067">ATP-binding</keyword>
<keyword evidence="8 9" id="KW-0238">DNA-binding</keyword>
<dbReference type="InterPro" id="IPR012340">
    <property type="entry name" value="NA-bd_OB-fold"/>
</dbReference>
<dbReference type="Gene3D" id="2.20.28.10">
    <property type="match status" value="1"/>
</dbReference>
<evidence type="ECO:0000256" key="5">
    <source>
        <dbReference type="ARBA" id="ARBA00022801"/>
    </source>
</evidence>
<evidence type="ECO:0000313" key="11">
    <source>
        <dbReference type="EMBL" id="TAJ44581.1"/>
    </source>
</evidence>
<protein>
    <recommendedName>
        <fullName evidence="2">DNA helicase</fullName>
        <ecNumber evidence="2">3.6.4.12</ecNumber>
    </recommendedName>
</protein>
<evidence type="ECO:0000256" key="7">
    <source>
        <dbReference type="ARBA" id="ARBA00022840"/>
    </source>
</evidence>
<evidence type="ECO:0000256" key="3">
    <source>
        <dbReference type="ARBA" id="ARBA00022705"/>
    </source>
</evidence>
<gene>
    <name evidence="11" type="ORF">CUJ86_04530</name>
</gene>
<sequence length="707" mass="79405">MAERKTAEVTDVVSDWETFLRRQYNKKERVELAKEFPHKRSFYIDYRNLEAFGKRGLALADQLIAKPEKVMGDVKDALVRLGIIEEKDRPAVHIRFTDLSRKTAIRAIRSNQINTFVAVEGILRKTTEVRPRITTAVFKCLECGQLTPPYPQKYGRFQEPFRLCATCQKKTPLELVPEKSAFVDAQKLRIQESPEGLRGGEQPQTLDVDVTDDLTGESAPGDRVVINGILRSFQRINAGTKSTLFDIYLECNSIEVAEKEFEEVNISEEDEAEILELSKDPRIYSKIPRSIAPTIYGNDDVKEAVALQLFGGIPKEMPDGSRLRGDIHVLLVGDPGIAKSQLLRYIVQLSPRGIYTSGKSSTSAGLTATAVKDDFGDGRWTLEAGALVLADMGMAAVDELDKMDKEDRSSLHEAMEQQSISVAKAGITATLKSRCALLGAANPKMGRFDEYAPIAEQINMPPSLLSRFDLIFIMTDKPESTRDTAIAEHILKSHSVGELIEKRKRMHVEGVDDAYIERELRPITPDVDPLLFRKYIAYAKRNCFPTITPEAREKLRDYYLNLRNLADTNKPVPVTARQLEALVRLAEASARIRLSPTIEIADADRVIKIVDTCLRQVAYDAESGTFDIDKWTTGVSKRQRDIIRTIKEVIRDVGGDDGSANLEEVIEEMGRQGFAKDKIDGTLKMLKNEGQVIEPRPGIIRLFEREY</sequence>
<keyword evidence="3" id="KW-0235">DNA replication</keyword>
<dbReference type="SUPFAM" id="SSF52540">
    <property type="entry name" value="P-loop containing nucleoside triphosphate hydrolases"/>
    <property type="match status" value="1"/>
</dbReference>
<dbReference type="Gene3D" id="3.40.50.300">
    <property type="entry name" value="P-loop containing nucleotide triphosphate hydrolases"/>
    <property type="match status" value="1"/>
</dbReference>
<evidence type="ECO:0000256" key="6">
    <source>
        <dbReference type="ARBA" id="ARBA00022806"/>
    </source>
</evidence>
<evidence type="ECO:0000256" key="4">
    <source>
        <dbReference type="ARBA" id="ARBA00022741"/>
    </source>
</evidence>
<keyword evidence="12" id="KW-1185">Reference proteome</keyword>
<dbReference type="Pfam" id="PF17855">
    <property type="entry name" value="MCM_lid"/>
    <property type="match status" value="1"/>
</dbReference>
<dbReference type="EC" id="3.6.4.12" evidence="2"/>
<dbReference type="AlphaFoldDB" id="A0A483CQX9"/>
<dbReference type="GO" id="GO:0016787">
    <property type="term" value="F:hydrolase activity"/>
    <property type="evidence" value="ECO:0007669"/>
    <property type="project" value="UniProtKB-KW"/>
</dbReference>
<accession>A0A483CQX9</accession>
<evidence type="ECO:0000256" key="8">
    <source>
        <dbReference type="ARBA" id="ARBA00023125"/>
    </source>
</evidence>
<dbReference type="GO" id="GO:0017116">
    <property type="term" value="F:single-stranded DNA helicase activity"/>
    <property type="evidence" value="ECO:0007669"/>
    <property type="project" value="TreeGrafter"/>
</dbReference>
<dbReference type="Pfam" id="PF17207">
    <property type="entry name" value="MCM_OB"/>
    <property type="match status" value="1"/>
</dbReference>
<dbReference type="InterPro" id="IPR008047">
    <property type="entry name" value="MCM_4"/>
</dbReference>
<dbReference type="InterPro" id="IPR027417">
    <property type="entry name" value="P-loop_NTPase"/>
</dbReference>
<dbReference type="RefSeq" id="WP_130646375.1">
    <property type="nucleotide sequence ID" value="NZ_PGCL01000002.1"/>
</dbReference>
<evidence type="ECO:0000256" key="1">
    <source>
        <dbReference type="ARBA" id="ARBA00008010"/>
    </source>
</evidence>
<evidence type="ECO:0000259" key="10">
    <source>
        <dbReference type="PROSITE" id="PS50051"/>
    </source>
</evidence>
<dbReference type="SMART" id="SM00350">
    <property type="entry name" value="MCM"/>
    <property type="match status" value="1"/>
</dbReference>
<dbReference type="GO" id="GO:0005524">
    <property type="term" value="F:ATP binding"/>
    <property type="evidence" value="ECO:0007669"/>
    <property type="project" value="UniProtKB-KW"/>
</dbReference>
<dbReference type="SUPFAM" id="SSF50249">
    <property type="entry name" value="Nucleic acid-binding proteins"/>
    <property type="match status" value="1"/>
</dbReference>
<dbReference type="PROSITE" id="PS50051">
    <property type="entry name" value="MCM_2"/>
    <property type="match status" value="1"/>
</dbReference>
<dbReference type="Gene3D" id="1.10.10.10">
    <property type="entry name" value="Winged helix-like DNA-binding domain superfamily/Winged helix DNA-binding domain"/>
    <property type="match status" value="1"/>
</dbReference>
<dbReference type="Proteomes" id="UP000292580">
    <property type="component" value="Unassembled WGS sequence"/>
</dbReference>
<evidence type="ECO:0000256" key="9">
    <source>
        <dbReference type="RuleBase" id="RU004070"/>
    </source>
</evidence>
<dbReference type="PANTHER" id="PTHR11630">
    <property type="entry name" value="DNA REPLICATION LICENSING FACTOR MCM FAMILY MEMBER"/>
    <property type="match status" value="1"/>
</dbReference>
<dbReference type="Pfam" id="PF00493">
    <property type="entry name" value="MCM"/>
    <property type="match status" value="1"/>
</dbReference>
<comment type="similarity">
    <text evidence="1 9">Belongs to the MCM family.</text>
</comment>
<keyword evidence="4 9" id="KW-0547">Nucleotide-binding</keyword>
<dbReference type="FunFam" id="2.20.28.10:FF:000003">
    <property type="entry name" value="DNA helicase"/>
    <property type="match status" value="1"/>
</dbReference>
<organism evidence="11 12">
    <name type="scientific">Methanofollis fontis</name>
    <dbReference type="NCBI Taxonomy" id="2052832"/>
    <lineage>
        <taxon>Archaea</taxon>
        <taxon>Methanobacteriati</taxon>
        <taxon>Methanobacteriota</taxon>
        <taxon>Stenosarchaea group</taxon>
        <taxon>Methanomicrobia</taxon>
        <taxon>Methanomicrobiales</taxon>
        <taxon>Methanomicrobiaceae</taxon>
        <taxon>Methanofollis</taxon>
    </lineage>
</organism>
<reference evidence="11 12" key="1">
    <citation type="submission" date="2017-11" db="EMBL/GenBank/DDBJ databases">
        <title>Isolation and Characterization of Methanofollis Species from Methane Seep Offshore SW Taiwan.</title>
        <authorList>
            <person name="Teng N.-H."/>
            <person name="Lai M.-C."/>
            <person name="Chen S.-C."/>
        </authorList>
    </citation>
    <scope>NUCLEOTIDE SEQUENCE [LARGE SCALE GENOMIC DNA]</scope>
    <source>
        <strain evidence="11 12">FWC-SCC2</strain>
    </source>
</reference>
<evidence type="ECO:0000313" key="12">
    <source>
        <dbReference type="Proteomes" id="UP000292580"/>
    </source>
</evidence>
<dbReference type="PRINTS" id="PR01657">
    <property type="entry name" value="MCMFAMILY"/>
</dbReference>
<dbReference type="GO" id="GO:0042555">
    <property type="term" value="C:MCM complex"/>
    <property type="evidence" value="ECO:0007669"/>
    <property type="project" value="InterPro"/>
</dbReference>
<keyword evidence="5" id="KW-0378">Hydrolase</keyword>
<dbReference type="InterPro" id="IPR031327">
    <property type="entry name" value="MCM"/>
</dbReference>
<dbReference type="InterPro" id="IPR036388">
    <property type="entry name" value="WH-like_DNA-bd_sf"/>
</dbReference>
<dbReference type="PANTHER" id="PTHR11630:SF66">
    <property type="entry name" value="DNA REPLICATION LICENSING FACTOR MCM4"/>
    <property type="match status" value="1"/>
</dbReference>
<dbReference type="GO" id="GO:0003697">
    <property type="term" value="F:single-stranded DNA binding"/>
    <property type="evidence" value="ECO:0007669"/>
    <property type="project" value="TreeGrafter"/>
</dbReference>
<name>A0A483CQX9_9EURY</name>
<dbReference type="InterPro" id="IPR001208">
    <property type="entry name" value="MCM_dom"/>
</dbReference>
<dbReference type="InterPro" id="IPR033762">
    <property type="entry name" value="MCM_OB"/>
</dbReference>
<dbReference type="OrthoDB" id="6747at2157"/>
<comment type="caution">
    <text evidence="11">The sequence shown here is derived from an EMBL/GenBank/DDBJ whole genome shotgun (WGS) entry which is preliminary data.</text>
</comment>
<keyword evidence="6" id="KW-0347">Helicase</keyword>
<dbReference type="EMBL" id="PGCL01000002">
    <property type="protein sequence ID" value="TAJ44581.1"/>
    <property type="molecule type" value="Genomic_DNA"/>
</dbReference>
<dbReference type="InterPro" id="IPR041562">
    <property type="entry name" value="MCM_lid"/>
</dbReference>
<evidence type="ECO:0000256" key="2">
    <source>
        <dbReference type="ARBA" id="ARBA00012551"/>
    </source>
</evidence>
<dbReference type="PRINTS" id="PR01660">
    <property type="entry name" value="MCMPROTEIN4"/>
</dbReference>
<dbReference type="FunFam" id="3.40.50.300:FF:000826">
    <property type="entry name" value="Replicative DNA helicase Mcm"/>
    <property type="match status" value="1"/>
</dbReference>